<evidence type="ECO:0000313" key="3">
    <source>
        <dbReference type="EMBL" id="TRM10486.1"/>
    </source>
</evidence>
<reference evidence="3 5" key="2">
    <citation type="submission" date="2019-07" db="EMBL/GenBank/DDBJ databases">
        <title>Genomic analysis of Lentibacillus sp. NKC851-2.</title>
        <authorList>
            <person name="Oh Y.J."/>
        </authorList>
    </citation>
    <scope>NUCLEOTIDE SEQUENCE [LARGE SCALE GENOMIC DNA]</scope>
    <source>
        <strain evidence="3 5">NKC851-2</strain>
    </source>
</reference>
<sequence>MNTEINFLEKERKQLKMPLVLFLIFLLLVIAVITVLLVQRNGLTHAIDVQQKEMAVLENQVSQLEGASGTVQQLEQTKEALASIEAQTVPRVALYEQVLDMLRDPGQMEDFAYNSGEQFQLEAAFDTLSAVSDYIGKLLQQPYVLDAKMSDISKAGDGYDASLVVTFDSGVLREEMSADAD</sequence>
<protein>
    <recommendedName>
        <fullName evidence="6">PilN domain-containing protein</fullName>
    </recommendedName>
</protein>
<proteinExistence type="predicted"/>
<gene>
    <name evidence="2" type="ORF">FFL34_05275</name>
    <name evidence="3" type="ORF">FH966_01425</name>
</gene>
<feature type="coiled-coil region" evidence="1">
    <location>
        <begin position="40"/>
        <end position="77"/>
    </location>
</feature>
<reference evidence="2 4" key="1">
    <citation type="submission" date="2019-05" db="EMBL/GenBank/DDBJ databases">
        <title>Genomic analysis of Lentibacillus sp. NKC220-2.</title>
        <authorList>
            <person name="Oh Y.J."/>
        </authorList>
    </citation>
    <scope>NUCLEOTIDE SEQUENCE [LARGE SCALE GENOMIC DNA]</scope>
    <source>
        <strain evidence="2 4">NKC220-2</strain>
    </source>
</reference>
<dbReference type="EMBL" id="VCIA01000001">
    <property type="protein sequence ID" value="TMN21583.1"/>
    <property type="molecule type" value="Genomic_DNA"/>
</dbReference>
<dbReference type="Proteomes" id="UP000319280">
    <property type="component" value="Unassembled WGS sequence"/>
</dbReference>
<evidence type="ECO:0000313" key="5">
    <source>
        <dbReference type="Proteomes" id="UP000319280"/>
    </source>
</evidence>
<keyword evidence="5" id="KW-1185">Reference proteome</keyword>
<accession>A0A549YF32</accession>
<dbReference type="AlphaFoldDB" id="A0A549YF32"/>
<dbReference type="RefSeq" id="WP_138602133.1">
    <property type="nucleotide sequence ID" value="NZ_VCIA01000001.1"/>
</dbReference>
<accession>A0A5S3R7B7</accession>
<evidence type="ECO:0008006" key="6">
    <source>
        <dbReference type="Google" id="ProtNLM"/>
    </source>
</evidence>
<keyword evidence="1" id="KW-0175">Coiled coil</keyword>
<evidence type="ECO:0000313" key="4">
    <source>
        <dbReference type="Proteomes" id="UP000306980"/>
    </source>
</evidence>
<comment type="caution">
    <text evidence="3">The sequence shown here is derived from an EMBL/GenBank/DDBJ whole genome shotgun (WGS) entry which is preliminary data.</text>
</comment>
<name>A0A549YF32_9BACI</name>
<evidence type="ECO:0000313" key="2">
    <source>
        <dbReference type="EMBL" id="TMN21583.1"/>
    </source>
</evidence>
<organism evidence="3 5">
    <name type="scientific">Lentibacillus cibarius</name>
    <dbReference type="NCBI Taxonomy" id="2583219"/>
    <lineage>
        <taxon>Bacteria</taxon>
        <taxon>Bacillati</taxon>
        <taxon>Bacillota</taxon>
        <taxon>Bacilli</taxon>
        <taxon>Bacillales</taxon>
        <taxon>Bacillaceae</taxon>
        <taxon>Lentibacillus</taxon>
    </lineage>
</organism>
<evidence type="ECO:0000256" key="1">
    <source>
        <dbReference type="SAM" id="Coils"/>
    </source>
</evidence>
<dbReference type="OrthoDB" id="2704524at2"/>
<dbReference type="Proteomes" id="UP000306980">
    <property type="component" value="Unassembled WGS sequence"/>
</dbReference>
<dbReference type="EMBL" id="VJMZ01000001">
    <property type="protein sequence ID" value="TRM10486.1"/>
    <property type="molecule type" value="Genomic_DNA"/>
</dbReference>